<comment type="caution">
    <text evidence="2">The sequence shown here is derived from an EMBL/GenBank/DDBJ whole genome shotgun (WGS) entry which is preliminary data.</text>
</comment>
<evidence type="ECO:0000313" key="3">
    <source>
        <dbReference type="Proteomes" id="UP000324748"/>
    </source>
</evidence>
<feature type="region of interest" description="Disordered" evidence="1">
    <location>
        <begin position="1"/>
        <end position="22"/>
    </location>
</feature>
<name>A0A5B0Q776_PUCGR</name>
<organism evidence="2 3">
    <name type="scientific">Puccinia graminis f. sp. tritici</name>
    <dbReference type="NCBI Taxonomy" id="56615"/>
    <lineage>
        <taxon>Eukaryota</taxon>
        <taxon>Fungi</taxon>
        <taxon>Dikarya</taxon>
        <taxon>Basidiomycota</taxon>
        <taxon>Pucciniomycotina</taxon>
        <taxon>Pucciniomycetes</taxon>
        <taxon>Pucciniales</taxon>
        <taxon>Pucciniaceae</taxon>
        <taxon>Puccinia</taxon>
    </lineage>
</organism>
<dbReference type="AlphaFoldDB" id="A0A5B0Q776"/>
<accession>A0A5B0Q776</accession>
<evidence type="ECO:0000313" key="2">
    <source>
        <dbReference type="EMBL" id="KAA1108919.1"/>
    </source>
</evidence>
<dbReference type="Proteomes" id="UP000324748">
    <property type="component" value="Unassembled WGS sequence"/>
</dbReference>
<gene>
    <name evidence="2" type="ORF">PGT21_029039</name>
</gene>
<dbReference type="EMBL" id="VSWC01000028">
    <property type="protein sequence ID" value="KAA1108919.1"/>
    <property type="molecule type" value="Genomic_DNA"/>
</dbReference>
<sequence length="108" mass="12488">MKSKHPPHPGRQTTTHRMISSPMADYQFEKLIPASSLCPKAPQIGRSKCEPINYLLEPGDKKTNPNHDFPRHHYNHDHLRQAHDLLPDKENNPTLAIKLSYPWFSNET</sequence>
<reference evidence="2 3" key="1">
    <citation type="submission" date="2019-05" db="EMBL/GenBank/DDBJ databases">
        <title>Emergence of the Ug99 lineage of the wheat stem rust pathogen through somatic hybridization.</title>
        <authorList>
            <person name="Li F."/>
            <person name="Upadhyaya N.M."/>
            <person name="Sperschneider J."/>
            <person name="Matny O."/>
            <person name="Nguyen-Phuc H."/>
            <person name="Mago R."/>
            <person name="Raley C."/>
            <person name="Miller M.E."/>
            <person name="Silverstein K.A.T."/>
            <person name="Henningsen E."/>
            <person name="Hirsch C.D."/>
            <person name="Visser B."/>
            <person name="Pretorius Z.A."/>
            <person name="Steffenson B.J."/>
            <person name="Schwessinger B."/>
            <person name="Dodds P.N."/>
            <person name="Figueroa M."/>
        </authorList>
    </citation>
    <scope>NUCLEOTIDE SEQUENCE [LARGE SCALE GENOMIC DNA]</scope>
    <source>
        <strain evidence="2">21-0</strain>
    </source>
</reference>
<proteinExistence type="predicted"/>
<protein>
    <submittedName>
        <fullName evidence="2">Uncharacterized protein</fullName>
    </submittedName>
</protein>
<keyword evidence="3" id="KW-1185">Reference proteome</keyword>
<evidence type="ECO:0000256" key="1">
    <source>
        <dbReference type="SAM" id="MobiDB-lite"/>
    </source>
</evidence>